<proteinExistence type="predicted"/>
<name>A0A915ID20_ROMCU</name>
<accession>A0A915ID20</accession>
<reference evidence="2" key="1">
    <citation type="submission" date="2022-11" db="UniProtKB">
        <authorList>
            <consortium name="WormBaseParasite"/>
        </authorList>
    </citation>
    <scope>IDENTIFICATION</scope>
</reference>
<evidence type="ECO:0000313" key="2">
    <source>
        <dbReference type="WBParaSite" id="nRc.2.0.1.t11792-RA"/>
    </source>
</evidence>
<organism evidence="1 2">
    <name type="scientific">Romanomermis culicivorax</name>
    <name type="common">Nematode worm</name>
    <dbReference type="NCBI Taxonomy" id="13658"/>
    <lineage>
        <taxon>Eukaryota</taxon>
        <taxon>Metazoa</taxon>
        <taxon>Ecdysozoa</taxon>
        <taxon>Nematoda</taxon>
        <taxon>Enoplea</taxon>
        <taxon>Dorylaimia</taxon>
        <taxon>Mermithida</taxon>
        <taxon>Mermithoidea</taxon>
        <taxon>Mermithidae</taxon>
        <taxon>Romanomermis</taxon>
    </lineage>
</organism>
<protein>
    <submittedName>
        <fullName evidence="2">Uncharacterized protein</fullName>
    </submittedName>
</protein>
<evidence type="ECO:0000313" key="1">
    <source>
        <dbReference type="Proteomes" id="UP000887565"/>
    </source>
</evidence>
<dbReference type="Proteomes" id="UP000887565">
    <property type="component" value="Unplaced"/>
</dbReference>
<keyword evidence="1" id="KW-1185">Reference proteome</keyword>
<dbReference type="AlphaFoldDB" id="A0A915ID20"/>
<dbReference type="WBParaSite" id="nRc.2.0.1.t11792-RA">
    <property type="protein sequence ID" value="nRc.2.0.1.t11792-RA"/>
    <property type="gene ID" value="nRc.2.0.1.g11792"/>
</dbReference>
<sequence length="128" mass="14205">MAKKFLTSFAKWPKCLYEINSESRICKNRENSCRISDIELMNDTLLFSSTTVESVPALGAEKLSNFYILKRWENVTVNVSTFTRQLISPLTEYVALVAISINPCYTSPAVAGLAVTEVSQVKTVAGCE</sequence>